<dbReference type="AlphaFoldDB" id="F8DYV5"/>
<dbReference type="EMBL" id="CP002857">
    <property type="protein sequence ID" value="AEI09700.1"/>
    <property type="molecule type" value="Genomic_DNA"/>
</dbReference>
<dbReference type="Proteomes" id="UP000000492">
    <property type="component" value="Chromosome"/>
</dbReference>
<dbReference type="RefSeq" id="WP_013888712.1">
    <property type="nucleotide sequence ID" value="NC_015673.1"/>
</dbReference>
<evidence type="ECO:0000313" key="1">
    <source>
        <dbReference type="EMBL" id="AEI09700.1"/>
    </source>
</evidence>
<dbReference type="KEGG" id="crd:CRES_1345"/>
<organism evidence="1 2">
    <name type="scientific">Corynebacterium resistens (strain DSM 45100 / JCM 12819 / GTC 2026 / SICGH 158)</name>
    <dbReference type="NCBI Taxonomy" id="662755"/>
    <lineage>
        <taxon>Bacteria</taxon>
        <taxon>Bacillati</taxon>
        <taxon>Actinomycetota</taxon>
        <taxon>Actinomycetes</taxon>
        <taxon>Mycobacteriales</taxon>
        <taxon>Corynebacteriaceae</taxon>
        <taxon>Corynebacterium</taxon>
    </lineage>
</organism>
<name>F8DYV5_CORRG</name>
<protein>
    <recommendedName>
        <fullName evidence="3">GCN5-related N-acetyltransferase</fullName>
    </recommendedName>
</protein>
<dbReference type="eggNOG" id="ENOG503474A">
    <property type="taxonomic scope" value="Bacteria"/>
</dbReference>
<keyword evidence="2" id="KW-1185">Reference proteome</keyword>
<evidence type="ECO:0000313" key="2">
    <source>
        <dbReference type="Proteomes" id="UP000000492"/>
    </source>
</evidence>
<proteinExistence type="predicted"/>
<gene>
    <name evidence="1" type="ordered locus">CRES_1345</name>
</gene>
<dbReference type="HOGENOM" id="CLU_133692_0_0_11"/>
<accession>F8DYV5</accession>
<sequence>MSKRPPEPGGRLRSLGVVDRLQLRVLQQIEDYVTPFQVVEGFDDRWWHRMAGRVGDDALGGREYIQFLADGVEVGRAEVTDWPVSDSYIGVDSTVPTKEIWFFEIRHDLRRQHYGAEFARHLISHYAGYPLIAFSEGADEFWAGISWHYYPRKDGDPHYRKLFVSRKIGP</sequence>
<dbReference type="STRING" id="662755.CRES_1345"/>
<reference evidence="1 2" key="1">
    <citation type="journal article" date="2012" name="BMC Genomics">
        <title>Complete genome sequence, lifestyle, and multi-drug resistance of the human pathogen Corynebacterium resistens DSM 45100 isolated from blood samples of a leukemia patient.</title>
        <authorList>
            <person name="Schroder J."/>
            <person name="Maus I."/>
            <person name="Meyer K."/>
            <person name="Wordemann S."/>
            <person name="Blom J."/>
            <person name="Jaenicke S."/>
            <person name="Schneider J."/>
            <person name="Trost E."/>
            <person name="Tauch A."/>
        </authorList>
    </citation>
    <scope>NUCLEOTIDE SEQUENCE [LARGE SCALE GENOMIC DNA]</scope>
    <source>
        <strain evidence="2">DSM 45100 / JCM 12819 / CCUG 50093 / GTC 2026 / SICGH 158</strain>
    </source>
</reference>
<evidence type="ECO:0008006" key="3">
    <source>
        <dbReference type="Google" id="ProtNLM"/>
    </source>
</evidence>